<gene>
    <name evidence="1" type="ORF">IAB44_00435</name>
</gene>
<organism evidence="1 2">
    <name type="scientific">Candidatus Limivivens intestinipullorum</name>
    <dbReference type="NCBI Taxonomy" id="2840858"/>
    <lineage>
        <taxon>Bacteria</taxon>
        <taxon>Bacillati</taxon>
        <taxon>Bacillota</taxon>
        <taxon>Clostridia</taxon>
        <taxon>Lachnospirales</taxon>
        <taxon>Lachnospiraceae</taxon>
        <taxon>Lachnospiraceae incertae sedis</taxon>
        <taxon>Candidatus Limivivens</taxon>
    </lineage>
</organism>
<evidence type="ECO:0000313" key="1">
    <source>
        <dbReference type="EMBL" id="HIS30010.1"/>
    </source>
</evidence>
<comment type="caution">
    <text evidence="1">The sequence shown here is derived from an EMBL/GenBank/DDBJ whole genome shotgun (WGS) entry which is preliminary data.</text>
</comment>
<evidence type="ECO:0008006" key="3">
    <source>
        <dbReference type="Google" id="ProtNLM"/>
    </source>
</evidence>
<reference evidence="1" key="2">
    <citation type="journal article" date="2021" name="PeerJ">
        <title>Extensive microbial diversity within the chicken gut microbiome revealed by metagenomics and culture.</title>
        <authorList>
            <person name="Gilroy R."/>
            <person name="Ravi A."/>
            <person name="Getino M."/>
            <person name="Pursley I."/>
            <person name="Horton D.L."/>
            <person name="Alikhan N.F."/>
            <person name="Baker D."/>
            <person name="Gharbi K."/>
            <person name="Hall N."/>
            <person name="Watson M."/>
            <person name="Adriaenssens E.M."/>
            <person name="Foster-Nyarko E."/>
            <person name="Jarju S."/>
            <person name="Secka A."/>
            <person name="Antonio M."/>
            <person name="Oren A."/>
            <person name="Chaudhuri R.R."/>
            <person name="La Ragione R."/>
            <person name="Hildebrand F."/>
            <person name="Pallen M.J."/>
        </authorList>
    </citation>
    <scope>NUCLEOTIDE SEQUENCE</scope>
    <source>
        <strain evidence="1">CHK190-19873</strain>
    </source>
</reference>
<name>A0A9D1EPR5_9FIRM</name>
<reference evidence="1" key="1">
    <citation type="submission" date="2020-10" db="EMBL/GenBank/DDBJ databases">
        <authorList>
            <person name="Gilroy R."/>
        </authorList>
    </citation>
    <scope>NUCLEOTIDE SEQUENCE</scope>
    <source>
        <strain evidence="1">CHK190-19873</strain>
    </source>
</reference>
<dbReference type="Proteomes" id="UP000823935">
    <property type="component" value="Unassembled WGS sequence"/>
</dbReference>
<proteinExistence type="predicted"/>
<dbReference type="AlphaFoldDB" id="A0A9D1EPR5"/>
<protein>
    <recommendedName>
        <fullName evidence="3">Type II secretion system protein</fullName>
    </recommendedName>
</protein>
<sequence length="149" mass="16555">MQSYTHSKSRLFLLELVLAIFIFAVSASICAQVFTKAYTVSRDAKSLSQAVRLAENAAAMIDASVKEGSDPFFYLLREYPESEETDGVFTAWFDKDMAGCGKPDAVYSLEISCSEEETGLQKADITIQRLSDTVTVHQLNKLYHIPNTP</sequence>
<accession>A0A9D1EPR5</accession>
<evidence type="ECO:0000313" key="2">
    <source>
        <dbReference type="Proteomes" id="UP000823935"/>
    </source>
</evidence>
<dbReference type="EMBL" id="DVIQ01000003">
    <property type="protein sequence ID" value="HIS30010.1"/>
    <property type="molecule type" value="Genomic_DNA"/>
</dbReference>